<keyword evidence="9" id="KW-0862">Zinc</keyword>
<organism evidence="11 12">
    <name type="scientific">Halalkalibacillus sediminis</name>
    <dbReference type="NCBI Taxonomy" id="2018042"/>
    <lineage>
        <taxon>Bacteria</taxon>
        <taxon>Bacillati</taxon>
        <taxon>Bacillota</taxon>
        <taxon>Bacilli</taxon>
        <taxon>Bacillales</taxon>
        <taxon>Bacillaceae</taxon>
        <taxon>Halalkalibacillus</taxon>
    </lineage>
</organism>
<dbReference type="GO" id="GO:0004181">
    <property type="term" value="F:metallocarboxypeptidase activity"/>
    <property type="evidence" value="ECO:0007669"/>
    <property type="project" value="UniProtKB-UniRule"/>
</dbReference>
<dbReference type="EMBL" id="PJNH01000001">
    <property type="protein sequence ID" value="PKR78812.1"/>
    <property type="molecule type" value="Genomic_DNA"/>
</dbReference>
<dbReference type="Pfam" id="PF02074">
    <property type="entry name" value="Peptidase_M32"/>
    <property type="match status" value="1"/>
</dbReference>
<evidence type="ECO:0000256" key="8">
    <source>
        <dbReference type="PIRNR" id="PIRNR006615"/>
    </source>
</evidence>
<keyword evidence="2 8" id="KW-0645">Protease</keyword>
<accession>A0A2I0QWU5</accession>
<dbReference type="PIRSF" id="PIRSF006615">
    <property type="entry name" value="Zn_crbxpep_Taq"/>
    <property type="match status" value="1"/>
</dbReference>
<feature type="binding site" evidence="9">
    <location>
        <position position="264"/>
    </location>
    <ligand>
        <name>Zn(2+)</name>
        <dbReference type="ChEBI" id="CHEBI:29105"/>
        <note>catalytic</note>
    </ligand>
</feature>
<dbReference type="PANTHER" id="PTHR34217">
    <property type="entry name" value="METAL-DEPENDENT CARBOXYPEPTIDASE"/>
    <property type="match status" value="1"/>
</dbReference>
<gene>
    <name evidence="11" type="ORF">CEY16_03395</name>
</gene>
<sequence>MEKSYTEMEQNFLQFYKQIEAYEEAAGLIGWDLRTKAPKKGVAQRTETLSFLAQKVHELSTSDEMKNYIDQLRNSDNKIIKASIDECEKEYNKSRKIPINEFTEYVQLTSTAESVWEEARENNDFETFRPYLEKIVDFNIRFAEYWGYKDNRYDALLDNYEPGVTVETLDKVFPELRNNLTNLLDKVNQSEDKPDPNLILSHFPKDQQEKFSLKVLEQMGYDFDAGRLDETVHPFATGLNPNDVRVTTRYDEQDFRMAVFGTIHEGGHALYEQGFDPELYRTPVCNATSMGIHESQSLFWENFVGRSKAFWDKNYDLFLEHAPESFKNIDKNQFYRSINEVKPGFIRIEADEMTYALHIMIRYELEKGLINQEIEVKDLPELWNQKMKDYLGIEPKNDSDGVLQDVHWSSGGFGYFPSYALGYMYGAQLEQSMRKTLDLEEVIHSGDLSPIKNWLNDNIHRHGSMKQPLNLLQDVTGEGLNPEYLVKYLDQKYNKIYNW</sequence>
<evidence type="ECO:0000256" key="10">
    <source>
        <dbReference type="PIRSR" id="PIRSR006615-2"/>
    </source>
</evidence>
<comment type="catalytic activity">
    <reaction evidence="6 8">
        <text>Release of a C-terminal amino acid with broad specificity, except for -Pro.</text>
        <dbReference type="EC" id="3.4.17.19"/>
    </reaction>
</comment>
<dbReference type="GO" id="GO:0006508">
    <property type="term" value="P:proteolysis"/>
    <property type="evidence" value="ECO:0007669"/>
    <property type="project" value="UniProtKB-UniRule"/>
</dbReference>
<keyword evidence="12" id="KW-1185">Reference proteome</keyword>
<name>A0A2I0QWU5_9BACI</name>
<dbReference type="InterPro" id="IPR001333">
    <property type="entry name" value="Peptidase_M32_Taq"/>
</dbReference>
<comment type="similarity">
    <text evidence="7 8">Belongs to the peptidase M32 family.</text>
</comment>
<dbReference type="FunFam" id="1.10.1370.30:FF:000003">
    <property type="entry name" value="Thermostable carboxypeptidase 1"/>
    <property type="match status" value="1"/>
</dbReference>
<dbReference type="PANTHER" id="PTHR34217:SF1">
    <property type="entry name" value="CARBOXYPEPTIDASE 1"/>
    <property type="match status" value="1"/>
</dbReference>
<reference evidence="11 12" key="1">
    <citation type="submission" date="2017-06" db="EMBL/GenBank/DDBJ databases">
        <title>the draft geome sequence of Illustriluteabacillus marina B3227.</title>
        <authorList>
            <person name="He R.-H."/>
            <person name="Du Z.-J."/>
        </authorList>
    </citation>
    <scope>NUCLEOTIDE SEQUENCE [LARGE SCALE GENOMIC DNA]</scope>
    <source>
        <strain evidence="11 12">B3227</strain>
    </source>
</reference>
<dbReference type="AlphaFoldDB" id="A0A2I0QWU5"/>
<keyword evidence="1 8" id="KW-0121">Carboxypeptidase</keyword>
<keyword evidence="4 8" id="KW-0378">Hydrolase</keyword>
<proteinExistence type="inferred from homology"/>
<evidence type="ECO:0000256" key="2">
    <source>
        <dbReference type="ARBA" id="ARBA00022670"/>
    </source>
</evidence>
<dbReference type="SUPFAM" id="SSF55486">
    <property type="entry name" value="Metalloproteases ('zincins'), catalytic domain"/>
    <property type="match status" value="1"/>
</dbReference>
<dbReference type="PRINTS" id="PR00998">
    <property type="entry name" value="CRBOXYPTASET"/>
</dbReference>
<evidence type="ECO:0000256" key="9">
    <source>
        <dbReference type="PIRSR" id="PIRSR006615-1"/>
    </source>
</evidence>
<evidence type="ECO:0000313" key="12">
    <source>
        <dbReference type="Proteomes" id="UP000243524"/>
    </source>
</evidence>
<evidence type="ECO:0000256" key="1">
    <source>
        <dbReference type="ARBA" id="ARBA00022645"/>
    </source>
</evidence>
<evidence type="ECO:0000313" key="11">
    <source>
        <dbReference type="EMBL" id="PKR78812.1"/>
    </source>
</evidence>
<evidence type="ECO:0000256" key="7">
    <source>
        <dbReference type="ARBA" id="ARBA00061580"/>
    </source>
</evidence>
<keyword evidence="3 8" id="KW-0479">Metal-binding</keyword>
<evidence type="ECO:0000256" key="3">
    <source>
        <dbReference type="ARBA" id="ARBA00022723"/>
    </source>
</evidence>
<dbReference type="RefSeq" id="WP_101330556.1">
    <property type="nucleotide sequence ID" value="NZ_PJNH01000001.1"/>
</dbReference>
<comment type="cofactor">
    <cofactor evidence="9">
        <name>Zn(2+)</name>
        <dbReference type="ChEBI" id="CHEBI:29105"/>
    </cofactor>
    <text evidence="9">Binds 1 zinc ion per subunit.</text>
</comment>
<feature type="binding site" evidence="9">
    <location>
        <position position="268"/>
    </location>
    <ligand>
        <name>Zn(2+)</name>
        <dbReference type="ChEBI" id="CHEBI:29105"/>
        <note>catalytic</note>
    </ligand>
</feature>
<evidence type="ECO:0000256" key="6">
    <source>
        <dbReference type="ARBA" id="ARBA00052755"/>
    </source>
</evidence>
<dbReference type="Gene3D" id="1.10.1370.30">
    <property type="match status" value="1"/>
</dbReference>
<dbReference type="GO" id="GO:0008270">
    <property type="term" value="F:zinc ion binding"/>
    <property type="evidence" value="ECO:0007669"/>
    <property type="project" value="UniProtKB-ARBA"/>
</dbReference>
<feature type="active site" description="Proton donor/acceptor" evidence="10">
    <location>
        <position position="265"/>
    </location>
</feature>
<keyword evidence="5 8" id="KW-0482">Metalloprotease</keyword>
<dbReference type="EC" id="3.4.17.19" evidence="8"/>
<comment type="caution">
    <text evidence="11">The sequence shown here is derived from an EMBL/GenBank/DDBJ whole genome shotgun (WGS) entry which is preliminary data.</text>
</comment>
<dbReference type="Proteomes" id="UP000243524">
    <property type="component" value="Unassembled WGS sequence"/>
</dbReference>
<feature type="binding site" evidence="9">
    <location>
        <position position="294"/>
    </location>
    <ligand>
        <name>Zn(2+)</name>
        <dbReference type="ChEBI" id="CHEBI:29105"/>
        <note>catalytic</note>
    </ligand>
</feature>
<dbReference type="PROSITE" id="PS52034">
    <property type="entry name" value="PEPTIDASE_M32"/>
    <property type="match status" value="1"/>
</dbReference>
<dbReference type="CDD" id="cd06460">
    <property type="entry name" value="M32_Taq"/>
    <property type="match status" value="1"/>
</dbReference>
<comment type="function">
    <text evidence="8">Broad specificity carboxypetidase that releases amino acids sequentially from the C-terminus, including neutral, aromatic, polar and basic residues.</text>
</comment>
<protein>
    <recommendedName>
        <fullName evidence="8">Metal-dependent carboxypeptidase</fullName>
        <ecNumber evidence="8">3.4.17.19</ecNumber>
    </recommendedName>
</protein>
<evidence type="ECO:0000256" key="4">
    <source>
        <dbReference type="ARBA" id="ARBA00022801"/>
    </source>
</evidence>
<evidence type="ECO:0000256" key="5">
    <source>
        <dbReference type="ARBA" id="ARBA00023049"/>
    </source>
</evidence>